<feature type="domain" description="GH16" evidence="3">
    <location>
        <begin position="26"/>
        <end position="293"/>
    </location>
</feature>
<dbReference type="CDD" id="cd08023">
    <property type="entry name" value="GH16_laminarinase_like"/>
    <property type="match status" value="1"/>
</dbReference>
<name>T0QVJ0_SAPDV</name>
<protein>
    <recommendedName>
        <fullName evidence="3">GH16 domain-containing protein</fullName>
    </recommendedName>
</protein>
<dbReference type="AlphaFoldDB" id="T0QVJ0"/>
<dbReference type="SUPFAM" id="SSF49899">
    <property type="entry name" value="Concanavalin A-like lectins/glucanases"/>
    <property type="match status" value="1"/>
</dbReference>
<dbReference type="Proteomes" id="UP000030762">
    <property type="component" value="Unassembled WGS sequence"/>
</dbReference>
<evidence type="ECO:0000256" key="1">
    <source>
        <dbReference type="ARBA" id="ARBA00006865"/>
    </source>
</evidence>
<evidence type="ECO:0000259" key="3">
    <source>
        <dbReference type="PROSITE" id="PS51762"/>
    </source>
</evidence>
<comment type="similarity">
    <text evidence="1">Belongs to the glycosyl hydrolase 16 family.</text>
</comment>
<evidence type="ECO:0000256" key="2">
    <source>
        <dbReference type="SAM" id="SignalP"/>
    </source>
</evidence>
<dbReference type="Gene3D" id="2.60.120.200">
    <property type="match status" value="1"/>
</dbReference>
<dbReference type="OrthoDB" id="4781at2759"/>
<evidence type="ECO:0000313" key="4">
    <source>
        <dbReference type="EMBL" id="EQC38696.1"/>
    </source>
</evidence>
<dbReference type="InterPro" id="IPR000757">
    <property type="entry name" value="Beta-glucanase-like"/>
</dbReference>
<dbReference type="PANTHER" id="PTHR10963:SF55">
    <property type="entry name" value="GLYCOSIDE HYDROLASE FAMILY 16 PROTEIN"/>
    <property type="match status" value="1"/>
</dbReference>
<feature type="signal peptide" evidence="2">
    <location>
        <begin position="1"/>
        <end position="22"/>
    </location>
</feature>
<dbReference type="InterPro" id="IPR013320">
    <property type="entry name" value="ConA-like_dom_sf"/>
</dbReference>
<feature type="chain" id="PRO_5004583556" description="GH16 domain-containing protein" evidence="2">
    <location>
        <begin position="23"/>
        <end position="314"/>
    </location>
</feature>
<accession>T0QVJ0</accession>
<evidence type="ECO:0000313" key="5">
    <source>
        <dbReference type="Proteomes" id="UP000030762"/>
    </source>
</evidence>
<dbReference type="eggNOG" id="ENOG502S1W9">
    <property type="taxonomic scope" value="Eukaryota"/>
</dbReference>
<organism evidence="4 5">
    <name type="scientific">Saprolegnia diclina (strain VS20)</name>
    <dbReference type="NCBI Taxonomy" id="1156394"/>
    <lineage>
        <taxon>Eukaryota</taxon>
        <taxon>Sar</taxon>
        <taxon>Stramenopiles</taxon>
        <taxon>Oomycota</taxon>
        <taxon>Saprolegniomycetes</taxon>
        <taxon>Saprolegniales</taxon>
        <taxon>Saprolegniaceae</taxon>
        <taxon>Saprolegnia</taxon>
    </lineage>
</organism>
<dbReference type="InterPro" id="IPR050546">
    <property type="entry name" value="Glycosyl_Hydrlase_16"/>
</dbReference>
<keyword evidence="5" id="KW-1185">Reference proteome</keyword>
<dbReference type="OMA" id="IDIMEFY"/>
<proteinExistence type="inferred from homology"/>
<reference evidence="4 5" key="1">
    <citation type="submission" date="2012-04" db="EMBL/GenBank/DDBJ databases">
        <title>The Genome Sequence of Saprolegnia declina VS20.</title>
        <authorList>
            <consortium name="The Broad Institute Genome Sequencing Platform"/>
            <person name="Russ C."/>
            <person name="Nusbaum C."/>
            <person name="Tyler B."/>
            <person name="van West P."/>
            <person name="Dieguez-Uribeondo J."/>
            <person name="de Bruijn I."/>
            <person name="Tripathy S."/>
            <person name="Jiang R."/>
            <person name="Young S.K."/>
            <person name="Zeng Q."/>
            <person name="Gargeya S."/>
            <person name="Fitzgerald M."/>
            <person name="Haas B."/>
            <person name="Abouelleil A."/>
            <person name="Alvarado L."/>
            <person name="Arachchi H.M."/>
            <person name="Berlin A."/>
            <person name="Chapman S.B."/>
            <person name="Goldberg J."/>
            <person name="Griggs A."/>
            <person name="Gujja S."/>
            <person name="Hansen M."/>
            <person name="Howarth C."/>
            <person name="Imamovic A."/>
            <person name="Larimer J."/>
            <person name="McCowen C."/>
            <person name="Montmayeur A."/>
            <person name="Murphy C."/>
            <person name="Neiman D."/>
            <person name="Pearson M."/>
            <person name="Priest M."/>
            <person name="Roberts A."/>
            <person name="Saif S."/>
            <person name="Shea T."/>
            <person name="Sisk P."/>
            <person name="Sykes S."/>
            <person name="Wortman J."/>
            <person name="Nusbaum C."/>
            <person name="Birren B."/>
        </authorList>
    </citation>
    <scope>NUCLEOTIDE SEQUENCE [LARGE SCALE GENOMIC DNA]</scope>
    <source>
        <strain evidence="4 5">VS20</strain>
    </source>
</reference>
<dbReference type="VEuPathDB" id="FungiDB:SDRG_04391"/>
<dbReference type="PROSITE" id="PS51762">
    <property type="entry name" value="GH16_2"/>
    <property type="match status" value="1"/>
</dbReference>
<dbReference type="EMBL" id="JH767141">
    <property type="protein sequence ID" value="EQC38696.1"/>
    <property type="molecule type" value="Genomic_DNA"/>
</dbReference>
<dbReference type="RefSeq" id="XP_008608288.1">
    <property type="nucleotide sequence ID" value="XM_008610066.1"/>
</dbReference>
<dbReference type="Pfam" id="PF00722">
    <property type="entry name" value="Glyco_hydro_16"/>
    <property type="match status" value="1"/>
</dbReference>
<dbReference type="PANTHER" id="PTHR10963">
    <property type="entry name" value="GLYCOSYL HYDROLASE-RELATED"/>
    <property type="match status" value="1"/>
</dbReference>
<dbReference type="GeneID" id="19945118"/>
<dbReference type="GO" id="GO:0005975">
    <property type="term" value="P:carbohydrate metabolic process"/>
    <property type="evidence" value="ECO:0007669"/>
    <property type="project" value="InterPro"/>
</dbReference>
<dbReference type="GO" id="GO:0004553">
    <property type="term" value="F:hydrolase activity, hydrolyzing O-glycosyl compounds"/>
    <property type="evidence" value="ECO:0007669"/>
    <property type="project" value="InterPro"/>
</dbReference>
<keyword evidence="2" id="KW-0732">Signal</keyword>
<dbReference type="InParanoid" id="T0QVJ0"/>
<sequence length="314" mass="34778">MAPLCPARLFVVSLSLLVSAIAATSNASTILVVPNANLTGGTKWQLTFEDNFNTVDASRWRLHNDCSTNNNCAQNKELQVYMASQIRAEKGKLVIEATNQSYTSPAAGTRQYRSGRMDSSGSFAQQYGRFEARIKLPTGQGMWPAFWLMPRGGRCWPTDGEIDIMEYIGNKKPKAIHGNFHFGQQCSKNLHSDASVCGTTGKAIDVALNNEYHVYAAEWTPTSISWFFDGHLYYKLDSSQCTNKAPFFIPAKPFYIIFNFAVGGGWPGNPTPTTIFPQRLYVDYVRVYKHVGAVSFPVLGDAAQYVPSNATNRP</sequence>
<gene>
    <name evidence="4" type="ORF">SDRG_04391</name>
</gene>